<protein>
    <submittedName>
        <fullName evidence="1">YbaB/EbfC family nucleoid-associated protein</fullName>
    </submittedName>
</protein>
<dbReference type="Proteomes" id="UP001597097">
    <property type="component" value="Unassembled WGS sequence"/>
</dbReference>
<dbReference type="InterPro" id="IPR004401">
    <property type="entry name" value="YbaB/EbfC"/>
</dbReference>
<reference evidence="2" key="1">
    <citation type="journal article" date="2019" name="Int. J. Syst. Evol. Microbiol.">
        <title>The Global Catalogue of Microorganisms (GCM) 10K type strain sequencing project: providing services to taxonomists for standard genome sequencing and annotation.</title>
        <authorList>
            <consortium name="The Broad Institute Genomics Platform"/>
            <consortium name="The Broad Institute Genome Sequencing Center for Infectious Disease"/>
            <person name="Wu L."/>
            <person name="Ma J."/>
        </authorList>
    </citation>
    <scope>NUCLEOTIDE SEQUENCE [LARGE SCALE GENOMIC DNA]</scope>
    <source>
        <strain evidence="2">CGMCC 1.15399</strain>
    </source>
</reference>
<dbReference type="EMBL" id="JBHUCM010000020">
    <property type="protein sequence ID" value="MFD1540922.1"/>
    <property type="molecule type" value="Genomic_DNA"/>
</dbReference>
<keyword evidence="2" id="KW-1185">Reference proteome</keyword>
<name>A0ABW4GIG6_9ACTN</name>
<comment type="caution">
    <text evidence="1">The sequence shown here is derived from an EMBL/GenBank/DDBJ whole genome shotgun (WGS) entry which is preliminary data.</text>
</comment>
<gene>
    <name evidence="1" type="ORF">ACFSJ0_27960</name>
</gene>
<evidence type="ECO:0000313" key="2">
    <source>
        <dbReference type="Proteomes" id="UP001597097"/>
    </source>
</evidence>
<accession>A0ABW4GIG6</accession>
<proteinExistence type="predicted"/>
<organism evidence="1 2">
    <name type="scientific">Nonomuraea guangzhouensis</name>
    <dbReference type="NCBI Taxonomy" id="1291555"/>
    <lineage>
        <taxon>Bacteria</taxon>
        <taxon>Bacillati</taxon>
        <taxon>Actinomycetota</taxon>
        <taxon>Actinomycetes</taxon>
        <taxon>Streptosporangiales</taxon>
        <taxon>Streptosporangiaceae</taxon>
        <taxon>Nonomuraea</taxon>
    </lineage>
</organism>
<dbReference type="Pfam" id="PF02575">
    <property type="entry name" value="YbaB_DNA_bd"/>
    <property type="match status" value="1"/>
</dbReference>
<dbReference type="RefSeq" id="WP_219532363.1">
    <property type="nucleotide sequence ID" value="NZ_JAHKRM010000014.1"/>
</dbReference>
<evidence type="ECO:0000313" key="1">
    <source>
        <dbReference type="EMBL" id="MFD1540922.1"/>
    </source>
</evidence>
<sequence length="129" mass="14119">MHDDLQAAIEDLVAEFGRQVHQVRETHAQLREVTATVSDGNVTVTAGPQGRIDEITFHPRVYSRLSPSELAQAVLDQVTKANAQVAEESRGLMAPLVPEGMAAEQLFGGEFDLDGLLPETPFRTPREAR</sequence>